<reference evidence="2 3" key="1">
    <citation type="submission" date="2015-10" db="EMBL/GenBank/DDBJ databases">
        <title>Genome analyses suggest a sexual origin of heterokaryosis in a supposedly ancient asexual fungus.</title>
        <authorList>
            <person name="Ropars J."/>
            <person name="Sedzielewska K."/>
            <person name="Noel J."/>
            <person name="Charron P."/>
            <person name="Farinelli L."/>
            <person name="Marton T."/>
            <person name="Kruger M."/>
            <person name="Pelin A."/>
            <person name="Brachmann A."/>
            <person name="Corradi N."/>
        </authorList>
    </citation>
    <scope>NUCLEOTIDE SEQUENCE [LARGE SCALE GENOMIC DNA]</scope>
    <source>
        <strain evidence="2 3">A4</strain>
    </source>
</reference>
<accession>A0A2I1HM68</accession>
<protein>
    <submittedName>
        <fullName evidence="2">Uncharacterized protein</fullName>
    </submittedName>
</protein>
<comment type="caution">
    <text evidence="2">The sequence shown here is derived from an EMBL/GenBank/DDBJ whole genome shotgun (WGS) entry which is preliminary data.</text>
</comment>
<name>A0A2I1HM68_9GLOM</name>
<dbReference type="EMBL" id="LLXI01003881">
    <property type="protein sequence ID" value="PKY59972.1"/>
    <property type="molecule type" value="Genomic_DNA"/>
</dbReference>
<organism evidence="2 3">
    <name type="scientific">Rhizophagus irregularis</name>
    <dbReference type="NCBI Taxonomy" id="588596"/>
    <lineage>
        <taxon>Eukaryota</taxon>
        <taxon>Fungi</taxon>
        <taxon>Fungi incertae sedis</taxon>
        <taxon>Mucoromycota</taxon>
        <taxon>Glomeromycotina</taxon>
        <taxon>Glomeromycetes</taxon>
        <taxon>Glomerales</taxon>
        <taxon>Glomeraceae</taxon>
        <taxon>Rhizophagus</taxon>
    </lineage>
</organism>
<proteinExistence type="predicted"/>
<dbReference type="AlphaFoldDB" id="A0A2I1HM68"/>
<evidence type="ECO:0000313" key="3">
    <source>
        <dbReference type="Proteomes" id="UP000234323"/>
    </source>
</evidence>
<dbReference type="VEuPathDB" id="FungiDB:FUN_005773"/>
<gene>
    <name evidence="2" type="ORF">RhiirA4_483165</name>
</gene>
<evidence type="ECO:0000313" key="2">
    <source>
        <dbReference type="EMBL" id="PKY59972.1"/>
    </source>
</evidence>
<feature type="compositionally biased region" description="Basic residues" evidence="1">
    <location>
        <begin position="172"/>
        <end position="186"/>
    </location>
</feature>
<feature type="compositionally biased region" description="Acidic residues" evidence="1">
    <location>
        <begin position="75"/>
        <end position="96"/>
    </location>
</feature>
<evidence type="ECO:0000256" key="1">
    <source>
        <dbReference type="SAM" id="MobiDB-lite"/>
    </source>
</evidence>
<sequence length="186" mass="21230">MDKSRTQFEPAIEFVSNFNDTFYQTISHNLGTFIEDGFLKDLFEKNLSTAVDKAQLLIESTFCFVQVMGKFYGDVGDDDEDDEDDSSDDEQFEQDAAEFSQKINELRSRTPKPVVETPPILPDVEMTPVDQTVTPETSQKKNKQKAHVTDDKQIKNQSTTAKPDAKTSAKNSQRKRNHLNLRPLKY</sequence>
<dbReference type="Proteomes" id="UP000234323">
    <property type="component" value="Unassembled WGS sequence"/>
</dbReference>
<feature type="region of interest" description="Disordered" evidence="1">
    <location>
        <begin position="74"/>
        <end position="186"/>
    </location>
</feature>
<dbReference type="VEuPathDB" id="FungiDB:RhiirFUN_021742"/>
<keyword evidence="3" id="KW-1185">Reference proteome</keyword>